<dbReference type="Gene3D" id="1.10.10.60">
    <property type="entry name" value="Homeodomain-like"/>
    <property type="match status" value="1"/>
</dbReference>
<dbReference type="InterPro" id="IPR029062">
    <property type="entry name" value="Class_I_gatase-like"/>
</dbReference>
<dbReference type="RefSeq" id="WP_081760312.1">
    <property type="nucleotide sequence ID" value="NZ_NEVT01000008.1"/>
</dbReference>
<evidence type="ECO:0000256" key="3">
    <source>
        <dbReference type="ARBA" id="ARBA00023163"/>
    </source>
</evidence>
<dbReference type="InterPro" id="IPR002818">
    <property type="entry name" value="DJ-1/PfpI"/>
</dbReference>
<keyword evidence="2" id="KW-0238">DNA-binding</keyword>
<dbReference type="InterPro" id="IPR009057">
    <property type="entry name" value="Homeodomain-like_sf"/>
</dbReference>
<dbReference type="PROSITE" id="PS00041">
    <property type="entry name" value="HTH_ARAC_FAMILY_1"/>
    <property type="match status" value="1"/>
</dbReference>
<evidence type="ECO:0000313" key="5">
    <source>
        <dbReference type="EMBL" id="OZI72700.1"/>
    </source>
</evidence>
<organism evidence="5 6">
    <name type="scientific">Bordetella genomosp. 2</name>
    <dbReference type="NCBI Taxonomy" id="1983456"/>
    <lineage>
        <taxon>Bacteria</taxon>
        <taxon>Pseudomonadati</taxon>
        <taxon>Pseudomonadota</taxon>
        <taxon>Betaproteobacteria</taxon>
        <taxon>Burkholderiales</taxon>
        <taxon>Alcaligenaceae</taxon>
        <taxon>Bordetella</taxon>
    </lineage>
</organism>
<dbReference type="CDD" id="cd03136">
    <property type="entry name" value="GATase1_AraC_ArgR_like"/>
    <property type="match status" value="1"/>
</dbReference>
<proteinExistence type="predicted"/>
<reference evidence="6" key="1">
    <citation type="submission" date="2017-05" db="EMBL/GenBank/DDBJ databases">
        <title>Complete and WGS of Bordetella genogroups.</title>
        <authorList>
            <person name="Spilker T."/>
            <person name="Lipuma J."/>
        </authorList>
    </citation>
    <scope>NUCLEOTIDE SEQUENCE [LARGE SCALE GENOMIC DNA]</scope>
    <source>
        <strain evidence="6">AU8256</strain>
    </source>
</reference>
<feature type="domain" description="HTH araC/xylS-type" evidence="4">
    <location>
        <begin position="233"/>
        <end position="331"/>
    </location>
</feature>
<gene>
    <name evidence="5" type="ORF">CAL24_20700</name>
</gene>
<dbReference type="Pfam" id="PF12833">
    <property type="entry name" value="HTH_18"/>
    <property type="match status" value="1"/>
</dbReference>
<dbReference type="PANTHER" id="PTHR43130">
    <property type="entry name" value="ARAC-FAMILY TRANSCRIPTIONAL REGULATOR"/>
    <property type="match status" value="1"/>
</dbReference>
<dbReference type="SUPFAM" id="SSF52317">
    <property type="entry name" value="Class I glutamine amidotransferase-like"/>
    <property type="match status" value="1"/>
</dbReference>
<dbReference type="EMBL" id="NEVT01000008">
    <property type="protein sequence ID" value="OZI72700.1"/>
    <property type="molecule type" value="Genomic_DNA"/>
</dbReference>
<dbReference type="GO" id="GO:0043565">
    <property type="term" value="F:sequence-specific DNA binding"/>
    <property type="evidence" value="ECO:0007669"/>
    <property type="project" value="InterPro"/>
</dbReference>
<comment type="caution">
    <text evidence="5">The sequence shown here is derived from an EMBL/GenBank/DDBJ whole genome shotgun (WGS) entry which is preliminary data.</text>
</comment>
<dbReference type="InterPro" id="IPR018062">
    <property type="entry name" value="HTH_AraC-typ_CS"/>
</dbReference>
<protein>
    <submittedName>
        <fullName evidence="5">AraC family transcriptional regulator</fullName>
    </submittedName>
</protein>
<dbReference type="GO" id="GO:0003700">
    <property type="term" value="F:DNA-binding transcription factor activity"/>
    <property type="evidence" value="ECO:0007669"/>
    <property type="project" value="InterPro"/>
</dbReference>
<keyword evidence="6" id="KW-1185">Reference proteome</keyword>
<dbReference type="SUPFAM" id="SSF46689">
    <property type="entry name" value="Homeodomain-like"/>
    <property type="match status" value="2"/>
</dbReference>
<dbReference type="Pfam" id="PF01965">
    <property type="entry name" value="DJ-1_PfpI"/>
    <property type="match status" value="1"/>
</dbReference>
<dbReference type="InterPro" id="IPR018060">
    <property type="entry name" value="HTH_AraC"/>
</dbReference>
<dbReference type="PROSITE" id="PS01124">
    <property type="entry name" value="HTH_ARAC_FAMILY_2"/>
    <property type="match status" value="1"/>
</dbReference>
<evidence type="ECO:0000256" key="2">
    <source>
        <dbReference type="ARBA" id="ARBA00023125"/>
    </source>
</evidence>
<keyword evidence="1" id="KW-0805">Transcription regulation</keyword>
<dbReference type="Gene3D" id="3.40.50.880">
    <property type="match status" value="1"/>
</dbReference>
<dbReference type="InterPro" id="IPR052158">
    <property type="entry name" value="INH-QAR"/>
</dbReference>
<dbReference type="SMART" id="SM00342">
    <property type="entry name" value="HTH_ARAC"/>
    <property type="match status" value="1"/>
</dbReference>
<evidence type="ECO:0000313" key="6">
    <source>
        <dbReference type="Proteomes" id="UP000215633"/>
    </source>
</evidence>
<evidence type="ECO:0000259" key="4">
    <source>
        <dbReference type="PROSITE" id="PS01124"/>
    </source>
</evidence>
<sequence length="335" mass="37214">MGNSSATTTGIADSAAPASATPRRIGLLIFPEFSLMALASAIEPLRAANRLADRQLYTWHLLSPEQGGVSSSSGFELQTTSIDDAPPIDRLFIVASLRIEKLHDARVNRFLQRLAATGTTLGALSTGTFVLARAGLLSGHQCTLHWESLRQFAEEFPTIQVCRELYVRDRTRWTCAGGTAAIDLMLDQISSDYGGQLAADVAEQFLHSRIRGPHEHQRMAIQWRYGVNDSRITAAIACMEENLEHLVAIEDIAKRCNLSLRQLERLWHHHFGMTPQRFYLAVRLNEARRLLKESTESISSIALRCGFVSASHLGSAYRNAHGHTPGDERRKSDNR</sequence>
<keyword evidence="3" id="KW-0804">Transcription</keyword>
<name>A0A261VGI5_9BORD</name>
<dbReference type="AlphaFoldDB" id="A0A261VGI5"/>
<accession>A0A261VGI5</accession>
<evidence type="ECO:0000256" key="1">
    <source>
        <dbReference type="ARBA" id="ARBA00023015"/>
    </source>
</evidence>
<dbReference type="Proteomes" id="UP000215633">
    <property type="component" value="Unassembled WGS sequence"/>
</dbReference>
<dbReference type="PANTHER" id="PTHR43130:SF3">
    <property type="entry name" value="HTH-TYPE TRANSCRIPTIONAL REGULATOR RV1931C"/>
    <property type="match status" value="1"/>
</dbReference>